<sequence length="68" mass="7274">MNIIKAVYNFIVGDMVILIGVLVLLAVLLLINNVAALASIRVITGPLLIVALLAILITTLLREIKPRG</sequence>
<gene>
    <name evidence="2" type="ORF">KDH_68170</name>
</gene>
<name>A0ABQ6G5D9_9CHLR</name>
<evidence type="ECO:0000256" key="1">
    <source>
        <dbReference type="SAM" id="Phobius"/>
    </source>
</evidence>
<keyword evidence="1" id="KW-1133">Transmembrane helix</keyword>
<keyword evidence="1" id="KW-0472">Membrane</keyword>
<feature type="transmembrane region" description="Helical" evidence="1">
    <location>
        <begin position="43"/>
        <end position="61"/>
    </location>
</feature>
<comment type="caution">
    <text evidence="2">The sequence shown here is derived from an EMBL/GenBank/DDBJ whole genome shotgun (WGS) entry which is preliminary data.</text>
</comment>
<evidence type="ECO:0000313" key="3">
    <source>
        <dbReference type="Proteomes" id="UP001344906"/>
    </source>
</evidence>
<accession>A0ABQ6G5D9</accession>
<keyword evidence="3" id="KW-1185">Reference proteome</keyword>
<feature type="transmembrane region" description="Helical" evidence="1">
    <location>
        <begin position="7"/>
        <end position="31"/>
    </location>
</feature>
<keyword evidence="1" id="KW-0812">Transmembrane</keyword>
<protein>
    <submittedName>
        <fullName evidence="2">Uncharacterized protein</fullName>
    </submittedName>
</protein>
<dbReference type="Proteomes" id="UP001344906">
    <property type="component" value="Unassembled WGS sequence"/>
</dbReference>
<proteinExistence type="predicted"/>
<organism evidence="2 3">
    <name type="scientific">Dictyobacter halimunensis</name>
    <dbReference type="NCBI Taxonomy" id="3026934"/>
    <lineage>
        <taxon>Bacteria</taxon>
        <taxon>Bacillati</taxon>
        <taxon>Chloroflexota</taxon>
        <taxon>Ktedonobacteria</taxon>
        <taxon>Ktedonobacterales</taxon>
        <taxon>Dictyobacteraceae</taxon>
        <taxon>Dictyobacter</taxon>
    </lineage>
</organism>
<evidence type="ECO:0000313" key="2">
    <source>
        <dbReference type="EMBL" id="GLV59994.1"/>
    </source>
</evidence>
<reference evidence="2 3" key="1">
    <citation type="submission" date="2023-02" db="EMBL/GenBank/DDBJ databases">
        <title>Dictyobacter halimunensis sp. nov., a new member of the class Ktedonobacteria from forest soil in a geothermal area.</title>
        <authorList>
            <person name="Rachmania M.K."/>
            <person name="Ningsih F."/>
            <person name="Sakai Y."/>
            <person name="Yabe S."/>
            <person name="Yokota A."/>
            <person name="Sjamsuridzal W."/>
        </authorList>
    </citation>
    <scope>NUCLEOTIDE SEQUENCE [LARGE SCALE GENOMIC DNA]</scope>
    <source>
        <strain evidence="2 3">S3.2.2.5</strain>
    </source>
</reference>
<dbReference type="EMBL" id="BSRI01000002">
    <property type="protein sequence ID" value="GLV59994.1"/>
    <property type="molecule type" value="Genomic_DNA"/>
</dbReference>
<dbReference type="RefSeq" id="WP_338256939.1">
    <property type="nucleotide sequence ID" value="NZ_BSRI01000002.1"/>
</dbReference>